<dbReference type="RefSeq" id="WP_066083985.1">
    <property type="nucleotide sequence ID" value="NZ_CP017476.1"/>
</dbReference>
<dbReference type="KEGG" id="hyl:LPB072_15670"/>
<dbReference type="InterPro" id="IPR005247">
    <property type="entry name" value="YbhB_YbcL/LppC-like"/>
</dbReference>
<dbReference type="InterPro" id="IPR036610">
    <property type="entry name" value="PEBP-like_sf"/>
</dbReference>
<dbReference type="Proteomes" id="UP000185680">
    <property type="component" value="Chromosome"/>
</dbReference>
<dbReference type="Pfam" id="PF01161">
    <property type="entry name" value="PBP"/>
    <property type="match status" value="1"/>
</dbReference>
<dbReference type="Pfam" id="PF14240">
    <property type="entry name" value="YHYH"/>
    <property type="match status" value="1"/>
</dbReference>
<dbReference type="AlphaFoldDB" id="A0A162T6Z5"/>
<dbReference type="Gene3D" id="3.90.280.10">
    <property type="entry name" value="PEBP-like"/>
    <property type="match status" value="1"/>
</dbReference>
<evidence type="ECO:0000313" key="7">
    <source>
        <dbReference type="Proteomes" id="UP000185680"/>
    </source>
</evidence>
<proteinExistence type="predicted"/>
<dbReference type="OrthoDB" id="9797506at2"/>
<evidence type="ECO:0000256" key="2">
    <source>
        <dbReference type="SAM" id="SignalP"/>
    </source>
</evidence>
<keyword evidence="2" id="KW-0732">Signal</keyword>
<reference evidence="4 7" key="2">
    <citation type="submission" date="2016-10" db="EMBL/GenBank/DDBJ databases">
        <title>Hydorgenophaga sp. LPB0072 isolated from gastropod.</title>
        <authorList>
            <person name="Kim E."/>
            <person name="Yi H."/>
        </authorList>
    </citation>
    <scope>NUCLEOTIDE SEQUENCE [LARGE SCALE GENOMIC DNA]</scope>
    <source>
        <strain evidence="4 7">LPB0072</strain>
    </source>
</reference>
<name>A0A162T6Z5_9BURK</name>
<feature type="compositionally biased region" description="Pro residues" evidence="1">
    <location>
        <begin position="195"/>
        <end position="206"/>
    </location>
</feature>
<dbReference type="STRING" id="1763535.LPB072_15670"/>
<dbReference type="Proteomes" id="UP000185657">
    <property type="component" value="Unassembled WGS sequence"/>
</dbReference>
<dbReference type="EMBL" id="LVWD01000001">
    <property type="protein sequence ID" value="OAD43974.1"/>
    <property type="molecule type" value="Genomic_DNA"/>
</dbReference>
<feature type="chain" id="PRO_5043702584" description="YHYH domain-containing protein" evidence="2">
    <location>
        <begin position="32"/>
        <end position="544"/>
    </location>
</feature>
<keyword evidence="6" id="KW-1185">Reference proteome</keyword>
<evidence type="ECO:0000313" key="4">
    <source>
        <dbReference type="EMBL" id="AOW14063.1"/>
    </source>
</evidence>
<evidence type="ECO:0000313" key="5">
    <source>
        <dbReference type="EMBL" id="OAD43974.1"/>
    </source>
</evidence>
<gene>
    <name evidence="4" type="ORF">LPB072_15670</name>
    <name evidence="5" type="ORF">LPB72_00145</name>
</gene>
<dbReference type="EMBL" id="CP017476">
    <property type="protein sequence ID" value="AOW14063.1"/>
    <property type="molecule type" value="Genomic_DNA"/>
</dbReference>
<accession>A0A162T6Z5</accession>
<feature type="domain" description="YHYH" evidence="3">
    <location>
        <begin position="287"/>
        <end position="385"/>
    </location>
</feature>
<dbReference type="InterPro" id="IPR025924">
    <property type="entry name" value="YHYH_dom"/>
</dbReference>
<sequence>MNTPKFRSALRTLWAAAAMASAISVVPHAMAATAAEANRFVLTSESAQGSSLPDAYTCDGAGTSPALAWDHAPAGTTEFAVLMSTLPPDGRTKYNWVLHGIPGATHHLARDSHGVGTTGVGSNGPNMAYQPPCSKGAGLKTYTFTVFALSAAPVLPAGSAVSGAQLLSAMSTLTLGTATLSLEHTRTGTSARAQTPPPPAPPPSPTPAITAAATTTAMAASGEQSEACARIASSLKASTTGVATVTCDGTYAYVASNGLATHTMMDGIVASNLQVPIAQNFYGSNAWKIPLNPAIAATTTTANDGPIGMAINGVPIFSPCKQGGCQNGDTKALGELDVCNGHAGRADDYHYHAAPNCLMAGQPADYWDTHPLGWALDGFAIFGYNDADGRVASRDEVCGGNTSPVSNAPAGYSYHVTDAAPYVLSCFRGTPSPDLAGQGAKFSPIRRPPVRPFGVSAMTLTTDASDGYQVVQFHTDRPFSSTETGTDSYEQKAGTHRIRYKPVTGSALAALLTQAEHAGKSACWDFQFTDGMNATTQPNVAYCR</sequence>
<evidence type="ECO:0000259" key="3">
    <source>
        <dbReference type="Pfam" id="PF14240"/>
    </source>
</evidence>
<feature type="signal peptide" evidence="2">
    <location>
        <begin position="1"/>
        <end position="31"/>
    </location>
</feature>
<evidence type="ECO:0000256" key="1">
    <source>
        <dbReference type="SAM" id="MobiDB-lite"/>
    </source>
</evidence>
<dbReference type="CDD" id="cd00865">
    <property type="entry name" value="PEBP_bact_arch"/>
    <property type="match status" value="1"/>
</dbReference>
<feature type="region of interest" description="Disordered" evidence="1">
    <location>
        <begin position="185"/>
        <end position="208"/>
    </location>
</feature>
<protein>
    <recommendedName>
        <fullName evidence="3">YHYH domain-containing protein</fullName>
    </recommendedName>
</protein>
<evidence type="ECO:0000313" key="6">
    <source>
        <dbReference type="Proteomes" id="UP000185657"/>
    </source>
</evidence>
<reference evidence="5 6" key="1">
    <citation type="submission" date="2016-02" db="EMBL/GenBank/DDBJ databases">
        <title>Draft genome sequence of Hydrogenophaga sp. LPB0072.</title>
        <authorList>
            <person name="Shin S.-K."/>
            <person name="Yi H."/>
        </authorList>
    </citation>
    <scope>NUCLEOTIDE SEQUENCE [LARGE SCALE GENOMIC DNA]</scope>
    <source>
        <strain evidence="5 6">LPB0072</strain>
    </source>
</reference>
<dbReference type="SUPFAM" id="SSF49777">
    <property type="entry name" value="PEBP-like"/>
    <property type="match status" value="1"/>
</dbReference>
<dbReference type="InterPro" id="IPR008914">
    <property type="entry name" value="PEBP"/>
</dbReference>
<organism evidence="4 7">
    <name type="scientific">Hydrogenophaga crassostreae</name>
    <dbReference type="NCBI Taxonomy" id="1763535"/>
    <lineage>
        <taxon>Bacteria</taxon>
        <taxon>Pseudomonadati</taxon>
        <taxon>Pseudomonadota</taxon>
        <taxon>Betaproteobacteria</taxon>
        <taxon>Burkholderiales</taxon>
        <taxon>Comamonadaceae</taxon>
        <taxon>Hydrogenophaga</taxon>
    </lineage>
</organism>